<feature type="compositionally biased region" description="Basic and acidic residues" evidence="1">
    <location>
        <begin position="129"/>
        <end position="142"/>
    </location>
</feature>
<protein>
    <submittedName>
        <fullName evidence="2">Uncharacterized protein</fullName>
    </submittedName>
</protein>
<evidence type="ECO:0000313" key="2">
    <source>
        <dbReference type="EnsemblPlants" id="OPUNC01G11750.1"/>
    </source>
</evidence>
<name>A0A0E0JHB0_ORYPU</name>
<dbReference type="PANTHER" id="PTHR33511">
    <property type="entry name" value="OS06G0632400 PROTEIN"/>
    <property type="match status" value="1"/>
</dbReference>
<evidence type="ECO:0000313" key="3">
    <source>
        <dbReference type="Proteomes" id="UP000026962"/>
    </source>
</evidence>
<proteinExistence type="predicted"/>
<dbReference type="Gramene" id="OPUNC01G11750.1">
    <property type="protein sequence ID" value="OPUNC01G11750.1"/>
    <property type="gene ID" value="OPUNC01G11750"/>
</dbReference>
<feature type="region of interest" description="Disordered" evidence="1">
    <location>
        <begin position="129"/>
        <end position="149"/>
    </location>
</feature>
<evidence type="ECO:0000256" key="1">
    <source>
        <dbReference type="SAM" id="MobiDB-lite"/>
    </source>
</evidence>
<dbReference type="EnsemblPlants" id="OPUNC01G11750.1">
    <property type="protein sequence ID" value="OPUNC01G11750.1"/>
    <property type="gene ID" value="OPUNC01G11750"/>
</dbReference>
<reference evidence="2" key="2">
    <citation type="submission" date="2018-05" db="EMBL/GenBank/DDBJ databases">
        <title>OpunRS2 (Oryza punctata Reference Sequence Version 2).</title>
        <authorList>
            <person name="Zhang J."/>
            <person name="Kudrna D."/>
            <person name="Lee S."/>
            <person name="Talag J."/>
            <person name="Welchert J."/>
            <person name="Wing R.A."/>
        </authorList>
    </citation>
    <scope>NUCLEOTIDE SEQUENCE [LARGE SCALE GENOMIC DNA]</scope>
</reference>
<dbReference type="Proteomes" id="UP000026962">
    <property type="component" value="Chromosome 1"/>
</dbReference>
<dbReference type="AlphaFoldDB" id="A0A0E0JHB0"/>
<keyword evidence="3" id="KW-1185">Reference proteome</keyword>
<reference evidence="2" key="1">
    <citation type="submission" date="2015-04" db="UniProtKB">
        <authorList>
            <consortium name="EnsemblPlants"/>
        </authorList>
    </citation>
    <scope>IDENTIFICATION</scope>
</reference>
<sequence length="149" mass="16841">MGGDRPTDLLKRKVNNTDDSLKNGGERPKAELYMCMGRGKKKSVLASLFGFKSGGERPQQEEEATAAAAGTKQLQQQRSYYCQEQRRVWPSDDDNDNYYAERDIDRRASEFIDRSLACPPARRRHVVREEWAGAHGEGRTDHAANQPSP</sequence>
<organism evidence="2">
    <name type="scientific">Oryza punctata</name>
    <name type="common">Red rice</name>
    <dbReference type="NCBI Taxonomy" id="4537"/>
    <lineage>
        <taxon>Eukaryota</taxon>
        <taxon>Viridiplantae</taxon>
        <taxon>Streptophyta</taxon>
        <taxon>Embryophyta</taxon>
        <taxon>Tracheophyta</taxon>
        <taxon>Spermatophyta</taxon>
        <taxon>Magnoliopsida</taxon>
        <taxon>Liliopsida</taxon>
        <taxon>Poales</taxon>
        <taxon>Poaceae</taxon>
        <taxon>BOP clade</taxon>
        <taxon>Oryzoideae</taxon>
        <taxon>Oryzeae</taxon>
        <taxon>Oryzinae</taxon>
        <taxon>Oryza</taxon>
    </lineage>
</organism>
<dbReference type="HOGENOM" id="CLU_1752675_0_0_1"/>
<feature type="region of interest" description="Disordered" evidence="1">
    <location>
        <begin position="53"/>
        <end position="74"/>
    </location>
</feature>
<feature type="region of interest" description="Disordered" evidence="1">
    <location>
        <begin position="1"/>
        <end position="27"/>
    </location>
</feature>
<feature type="compositionally biased region" description="Low complexity" evidence="1">
    <location>
        <begin position="65"/>
        <end position="74"/>
    </location>
</feature>
<accession>A0A0E0JHB0</accession>